<sequence length="287" mass="31765">MAFQYEYAVVSQIPRSFEEFLMSPDANIPGKKGGKFDYEEACNEREKFVEALRQNGVDVLEMEADERHPECVKVDDTAVIINGTALMCNPYRCHRQGEVNLIRHTLKKELGIKIVELNTENAQVEGSDVLFTGQEIIVGISAHTNEAGAHAVARAFPEYATSIVKLPQPFRSLKDAVGVAGINVLAVGESEAAKQLLKEIGRVASHTYKVITLPEDHAANVLYINHHLLHLSSQMIPKSIGVFENKINYYRSQIHIPELFNAGVSLSKLALFAGPFGRQKNIISTIP</sequence>
<proteinExistence type="inferred from homology"/>
<accession>A0A5K4F1Q9</accession>
<dbReference type="STRING" id="6183.A0A5K4F1Q9"/>
<dbReference type="AlphaFoldDB" id="A0A5K4F1Q9"/>
<dbReference type="GO" id="GO:0016597">
    <property type="term" value="F:amino acid binding"/>
    <property type="evidence" value="ECO:0007669"/>
    <property type="project" value="TreeGrafter"/>
</dbReference>
<dbReference type="FunFam" id="3.75.10.10:FF:000004">
    <property type="entry name" value="N(G),N(G)-dimethylarginine dimethylaminohydrolase 1"/>
    <property type="match status" value="1"/>
</dbReference>
<dbReference type="FunCoup" id="A0A5K4F1Q9">
    <property type="interactions" value="467"/>
</dbReference>
<reference evidence="4" key="2">
    <citation type="submission" date="2019-11" db="UniProtKB">
        <authorList>
            <consortium name="WormBaseParasite"/>
        </authorList>
    </citation>
    <scope>IDENTIFICATION</scope>
    <source>
        <strain evidence="4">Puerto Rican</strain>
    </source>
</reference>
<comment type="similarity">
    <text evidence="1">Belongs to the DDAH family.</text>
</comment>
<evidence type="ECO:0000256" key="1">
    <source>
        <dbReference type="ARBA" id="ARBA00008532"/>
    </source>
</evidence>
<protein>
    <submittedName>
        <fullName evidence="4">Dimethylargininase</fullName>
    </submittedName>
</protein>
<dbReference type="WBParaSite" id="Smp_267020.1">
    <property type="protein sequence ID" value="Smp_267020.1"/>
    <property type="gene ID" value="Smp_267020"/>
</dbReference>
<dbReference type="InParanoid" id="A0A5K4F1Q9"/>
<evidence type="ECO:0000256" key="2">
    <source>
        <dbReference type="ARBA" id="ARBA00022801"/>
    </source>
</evidence>
<dbReference type="PANTHER" id="PTHR12737:SF9">
    <property type="entry name" value="DIMETHYLARGININASE"/>
    <property type="match status" value="1"/>
</dbReference>
<keyword evidence="3" id="KW-1185">Reference proteome</keyword>
<dbReference type="GO" id="GO:0045429">
    <property type="term" value="P:positive regulation of nitric oxide biosynthetic process"/>
    <property type="evidence" value="ECO:0007669"/>
    <property type="project" value="TreeGrafter"/>
</dbReference>
<name>A0A5K4F1Q9_SCHMA</name>
<keyword evidence="2" id="KW-0378">Hydrolase</keyword>
<dbReference type="InterPro" id="IPR033199">
    <property type="entry name" value="DDAH-like"/>
</dbReference>
<dbReference type="Proteomes" id="UP000008854">
    <property type="component" value="Unassembled WGS sequence"/>
</dbReference>
<dbReference type="GO" id="GO:0000052">
    <property type="term" value="P:citrulline metabolic process"/>
    <property type="evidence" value="ECO:0007669"/>
    <property type="project" value="TreeGrafter"/>
</dbReference>
<evidence type="ECO:0000313" key="3">
    <source>
        <dbReference type="Proteomes" id="UP000008854"/>
    </source>
</evidence>
<organism evidence="3 4">
    <name type="scientific">Schistosoma mansoni</name>
    <name type="common">Blood fluke</name>
    <dbReference type="NCBI Taxonomy" id="6183"/>
    <lineage>
        <taxon>Eukaryota</taxon>
        <taxon>Metazoa</taxon>
        <taxon>Spiralia</taxon>
        <taxon>Lophotrochozoa</taxon>
        <taxon>Platyhelminthes</taxon>
        <taxon>Trematoda</taxon>
        <taxon>Digenea</taxon>
        <taxon>Strigeidida</taxon>
        <taxon>Schistosomatoidea</taxon>
        <taxon>Schistosomatidae</taxon>
        <taxon>Schistosoma</taxon>
    </lineage>
</organism>
<dbReference type="Pfam" id="PF19420">
    <property type="entry name" value="DDAH_eukar"/>
    <property type="match status" value="1"/>
</dbReference>
<reference evidence="3" key="1">
    <citation type="journal article" date="2012" name="PLoS Negl. Trop. Dis.">
        <title>A systematically improved high quality genome and transcriptome of the human blood fluke Schistosoma mansoni.</title>
        <authorList>
            <person name="Protasio A.V."/>
            <person name="Tsai I.J."/>
            <person name="Babbage A."/>
            <person name="Nichol S."/>
            <person name="Hunt M."/>
            <person name="Aslett M.A."/>
            <person name="De Silva N."/>
            <person name="Velarde G.S."/>
            <person name="Anderson T.J."/>
            <person name="Clark R.C."/>
            <person name="Davidson C."/>
            <person name="Dillon G.P."/>
            <person name="Holroyd N.E."/>
            <person name="LoVerde P.T."/>
            <person name="Lloyd C."/>
            <person name="McQuillan J."/>
            <person name="Oliveira G."/>
            <person name="Otto T.D."/>
            <person name="Parker-Manuel S.J."/>
            <person name="Quail M.A."/>
            <person name="Wilson R.A."/>
            <person name="Zerlotini A."/>
            <person name="Dunne D.W."/>
            <person name="Berriman M."/>
        </authorList>
    </citation>
    <scope>NUCLEOTIDE SEQUENCE [LARGE SCALE GENOMIC DNA]</scope>
    <source>
        <strain evidence="3">Puerto Rican</strain>
    </source>
</reference>
<dbReference type="GO" id="GO:0006525">
    <property type="term" value="P:arginine metabolic process"/>
    <property type="evidence" value="ECO:0007669"/>
    <property type="project" value="TreeGrafter"/>
</dbReference>
<dbReference type="Gene3D" id="3.75.10.10">
    <property type="entry name" value="L-arginine/glycine Amidinotransferase, Chain A"/>
    <property type="match status" value="1"/>
</dbReference>
<dbReference type="SUPFAM" id="SSF55909">
    <property type="entry name" value="Pentein"/>
    <property type="match status" value="1"/>
</dbReference>
<evidence type="ECO:0000313" key="4">
    <source>
        <dbReference type="WBParaSite" id="Smp_267020.1"/>
    </source>
</evidence>
<dbReference type="GO" id="GO:0016403">
    <property type="term" value="F:dimethylargininase activity"/>
    <property type="evidence" value="ECO:0007669"/>
    <property type="project" value="TreeGrafter"/>
</dbReference>
<dbReference type="PANTHER" id="PTHR12737">
    <property type="entry name" value="DIMETHYLARGININE DIMETHYLAMINOHYDROLASE"/>
    <property type="match status" value="1"/>
</dbReference>